<dbReference type="InterPro" id="IPR013602">
    <property type="entry name" value="Dynein_heavy_linker"/>
</dbReference>
<keyword evidence="8" id="KW-0243">Dynein</keyword>
<dbReference type="Pfam" id="PF08393">
    <property type="entry name" value="DHC_N2"/>
    <property type="match status" value="1"/>
</dbReference>
<comment type="subcellular location">
    <subcellularLocation>
        <location evidence="1">Cytoplasm</location>
        <location evidence="1">Cytoskeleton</location>
    </subcellularLocation>
</comment>
<evidence type="ECO:0000256" key="7">
    <source>
        <dbReference type="ARBA" id="ARBA00022840"/>
    </source>
</evidence>
<evidence type="ECO:0000256" key="6">
    <source>
        <dbReference type="ARBA" id="ARBA00022741"/>
    </source>
</evidence>
<gene>
    <name evidence="14" type="ORF">TGME49_324000</name>
</gene>
<dbReference type="GO" id="GO:0007018">
    <property type="term" value="P:microtubule-based movement"/>
    <property type="evidence" value="ECO:0007669"/>
    <property type="project" value="InterPro"/>
</dbReference>
<evidence type="ECO:0000256" key="4">
    <source>
        <dbReference type="ARBA" id="ARBA00022701"/>
    </source>
</evidence>
<evidence type="ECO:0000256" key="12">
    <source>
        <dbReference type="SAM" id="MobiDB-lite"/>
    </source>
</evidence>
<evidence type="ECO:0000256" key="11">
    <source>
        <dbReference type="ARBA" id="ARBA00023212"/>
    </source>
</evidence>
<dbReference type="Gene3D" id="1.20.140.100">
    <property type="entry name" value="Dynein heavy chain, N-terminal domain 2"/>
    <property type="match status" value="1"/>
</dbReference>
<name>S8EMR3_TOXGM</name>
<sequence>YSYQYIYIYMSTDAMKPQHWRHLMELRGCEFEVDSKKFKLQNVFDLDLSRFPDQVQNVLQTAQEEMKLEKDIAKIESHWRAQTLDMCRYKTEEQSFVLRANEELHVTLEDHILQLQSMVGSRFASVVIEKIRKWEKTLNNIREVFEAWLQVRSGSKKKNGGKQGHNTLVSARKDRARADRRDHPSSKCCVHASIDSARVLGRLEKVCLYFAFICARFHGGVYHALELSP</sequence>
<evidence type="ECO:0000256" key="10">
    <source>
        <dbReference type="ARBA" id="ARBA00023175"/>
    </source>
</evidence>
<feature type="non-terminal residue" evidence="14">
    <location>
        <position position="229"/>
    </location>
</feature>
<keyword evidence="6" id="KW-0547">Nucleotide-binding</keyword>
<feature type="non-terminal residue" evidence="14">
    <location>
        <position position="1"/>
    </location>
</feature>
<keyword evidence="4" id="KW-0493">Microtubule</keyword>
<keyword evidence="11" id="KW-0206">Cytoskeleton</keyword>
<dbReference type="GO" id="GO:0045505">
    <property type="term" value="F:dynein intermediate chain binding"/>
    <property type="evidence" value="ECO:0007669"/>
    <property type="project" value="InterPro"/>
</dbReference>
<dbReference type="AlphaFoldDB" id="S8EMR3"/>
<protein>
    <submittedName>
        <fullName evidence="14">Dynein heavy chain, n-terminal region 2 protein</fullName>
    </submittedName>
</protein>
<evidence type="ECO:0000256" key="8">
    <source>
        <dbReference type="ARBA" id="ARBA00023017"/>
    </source>
</evidence>
<evidence type="ECO:0000313" key="15">
    <source>
        <dbReference type="Proteomes" id="UP000001529"/>
    </source>
</evidence>
<dbReference type="VEuPathDB" id="ToxoDB:TGME49_324000"/>
<evidence type="ECO:0000256" key="9">
    <source>
        <dbReference type="ARBA" id="ARBA00023054"/>
    </source>
</evidence>
<dbReference type="OrthoDB" id="424310at2759"/>
<evidence type="ECO:0000313" key="14">
    <source>
        <dbReference type="EMBL" id="EPT24481.1"/>
    </source>
</evidence>
<keyword evidence="7" id="KW-0067">ATP-binding</keyword>
<dbReference type="GO" id="GO:0030286">
    <property type="term" value="C:dynein complex"/>
    <property type="evidence" value="ECO:0007669"/>
    <property type="project" value="UniProtKB-KW"/>
</dbReference>
<dbReference type="FunFam" id="1.10.287.2620:FF:000001">
    <property type="entry name" value="Cytoplasmic dynein heavy chain 1"/>
    <property type="match status" value="1"/>
</dbReference>
<feature type="compositionally biased region" description="Basic and acidic residues" evidence="12">
    <location>
        <begin position="171"/>
        <end position="185"/>
    </location>
</feature>
<keyword evidence="5" id="KW-0677">Repeat</keyword>
<evidence type="ECO:0000256" key="1">
    <source>
        <dbReference type="ARBA" id="ARBA00004245"/>
    </source>
</evidence>
<dbReference type="GeneID" id="29769904"/>
<keyword evidence="9" id="KW-0175">Coiled coil</keyword>
<dbReference type="EMBL" id="KE139444">
    <property type="protein sequence ID" value="EPT24481.1"/>
    <property type="molecule type" value="Genomic_DNA"/>
</dbReference>
<evidence type="ECO:0000256" key="5">
    <source>
        <dbReference type="ARBA" id="ARBA00022737"/>
    </source>
</evidence>
<dbReference type="RefSeq" id="XP_018634720.1">
    <property type="nucleotide sequence ID" value="XM_018783066.1"/>
</dbReference>
<dbReference type="GO" id="GO:0051959">
    <property type="term" value="F:dynein light intermediate chain binding"/>
    <property type="evidence" value="ECO:0007669"/>
    <property type="project" value="InterPro"/>
</dbReference>
<dbReference type="PANTHER" id="PTHR45703">
    <property type="entry name" value="DYNEIN HEAVY CHAIN"/>
    <property type="match status" value="1"/>
</dbReference>
<evidence type="ECO:0000256" key="3">
    <source>
        <dbReference type="ARBA" id="ARBA00022490"/>
    </source>
</evidence>
<dbReference type="Gene3D" id="1.10.287.2620">
    <property type="match status" value="1"/>
</dbReference>
<evidence type="ECO:0000256" key="2">
    <source>
        <dbReference type="ARBA" id="ARBA00008887"/>
    </source>
</evidence>
<organism evidence="14 15">
    <name type="scientific">Toxoplasma gondii (strain ATCC 50611 / Me49)</name>
    <dbReference type="NCBI Taxonomy" id="508771"/>
    <lineage>
        <taxon>Eukaryota</taxon>
        <taxon>Sar</taxon>
        <taxon>Alveolata</taxon>
        <taxon>Apicomplexa</taxon>
        <taxon>Conoidasida</taxon>
        <taxon>Coccidia</taxon>
        <taxon>Eucoccidiorida</taxon>
        <taxon>Eimeriorina</taxon>
        <taxon>Sarcocystidae</taxon>
        <taxon>Toxoplasma</taxon>
    </lineage>
</organism>
<keyword evidence="3" id="KW-0963">Cytoplasm</keyword>
<keyword evidence="15" id="KW-1185">Reference proteome</keyword>
<feature type="domain" description="Dynein heavy chain linker" evidence="13">
    <location>
        <begin position="8"/>
        <end position="152"/>
    </location>
</feature>
<dbReference type="InterPro" id="IPR026983">
    <property type="entry name" value="DHC"/>
</dbReference>
<reference evidence="14" key="1">
    <citation type="submission" date="2013-04" db="EMBL/GenBank/DDBJ databases">
        <authorList>
            <person name="Sibley D."/>
            <person name="Venepally P."/>
            <person name="Karamycheva S."/>
            <person name="Hadjithomas M."/>
            <person name="Khan A."/>
            <person name="Brunk B."/>
            <person name="Roos D."/>
            <person name="Caler E."/>
            <person name="Lorenzi H."/>
        </authorList>
    </citation>
    <scope>NUCLEOTIDE SEQUENCE</scope>
    <source>
        <strain evidence="14">ME49</strain>
    </source>
</reference>
<comment type="similarity">
    <text evidence="2">Belongs to the dynein heavy chain family.</text>
</comment>
<feature type="region of interest" description="Disordered" evidence="12">
    <location>
        <begin position="155"/>
        <end position="185"/>
    </location>
</feature>
<dbReference type="GO" id="GO:0005524">
    <property type="term" value="F:ATP binding"/>
    <property type="evidence" value="ECO:0007669"/>
    <property type="project" value="UniProtKB-KW"/>
</dbReference>
<dbReference type="InterPro" id="IPR042222">
    <property type="entry name" value="Dynein_2_N"/>
</dbReference>
<dbReference type="Proteomes" id="UP000001529">
    <property type="component" value="Unassembled WGS sequence"/>
</dbReference>
<keyword evidence="10" id="KW-0505">Motor protein</keyword>
<proteinExistence type="inferred from homology"/>
<accession>S8EMR3</accession>
<evidence type="ECO:0000259" key="13">
    <source>
        <dbReference type="Pfam" id="PF08393"/>
    </source>
</evidence>
<dbReference type="GO" id="GO:0005874">
    <property type="term" value="C:microtubule"/>
    <property type="evidence" value="ECO:0007669"/>
    <property type="project" value="UniProtKB-KW"/>
</dbReference>